<name>A0A9P9WKU3_9PEZI</name>
<evidence type="ECO:0000313" key="1">
    <source>
        <dbReference type="EMBL" id="KAI1868770.1"/>
    </source>
</evidence>
<gene>
    <name evidence="1" type="ORF">JX265_006749</name>
</gene>
<dbReference type="AlphaFoldDB" id="A0A9P9WKU3"/>
<reference evidence="1" key="1">
    <citation type="submission" date="2021-03" db="EMBL/GenBank/DDBJ databases">
        <title>Revisited historic fungal species revealed as producer of novel bioactive compounds through whole genome sequencing and comparative genomics.</title>
        <authorList>
            <person name="Vignolle G.A."/>
            <person name="Hochenegger N."/>
            <person name="Mach R.L."/>
            <person name="Mach-Aigner A.R."/>
            <person name="Javad Rahimi M."/>
            <person name="Salim K.A."/>
            <person name="Chan C.M."/>
            <person name="Lim L.B.L."/>
            <person name="Cai F."/>
            <person name="Druzhinina I.S."/>
            <person name="U'Ren J.M."/>
            <person name="Derntl C."/>
        </authorList>
    </citation>
    <scope>NUCLEOTIDE SEQUENCE</scope>
    <source>
        <strain evidence="1">TUCIM 5799</strain>
    </source>
</reference>
<evidence type="ECO:0000313" key="2">
    <source>
        <dbReference type="Proteomes" id="UP000829685"/>
    </source>
</evidence>
<organism evidence="1 2">
    <name type="scientific">Neoarthrinium moseri</name>
    <dbReference type="NCBI Taxonomy" id="1658444"/>
    <lineage>
        <taxon>Eukaryota</taxon>
        <taxon>Fungi</taxon>
        <taxon>Dikarya</taxon>
        <taxon>Ascomycota</taxon>
        <taxon>Pezizomycotina</taxon>
        <taxon>Sordariomycetes</taxon>
        <taxon>Xylariomycetidae</taxon>
        <taxon>Amphisphaeriales</taxon>
        <taxon>Apiosporaceae</taxon>
        <taxon>Neoarthrinium</taxon>
    </lineage>
</organism>
<dbReference type="Proteomes" id="UP000829685">
    <property type="component" value="Unassembled WGS sequence"/>
</dbReference>
<protein>
    <submittedName>
        <fullName evidence="1">Uncharacterized protein</fullName>
    </submittedName>
</protein>
<sequence>MSGPLGGSKTPVPGRYTPLAQGVDTVDADVEMDSLPRNPILNGNLNADHYGHSFPFKAATSQRHLNQYAEAELSPFEKWAPFSALVPLISISVVLFIGDTRHWVAPDSTYSFIRSNRTVTQVAVQVIAYTLGMMNTFVVCRLVQYVIRSRLSTRSISLNSLRFWTAILSQKLLTSLPFYLSTSLAVFCALSAGPSAVWTGALTPIEVVSNHSTVMRVPQYSSTEMLLYNWGQRFGSHFRQSDQGLFTYNVGEQYMPYLMNSLATATTVDGAPRVHPKLDNTGFYFTGRSYGTGAPIGLVDDALSKTSHATGYSYIEHGYVPHVDCIYNSSADFSLQCQSNTYTVCTAIGYLPNSLLGEPEALEYMGYSSDPMVTIGITSNPSQPRRMLAMAAGRDYDHLDKVQCEWEFKPSQFSVSTDFAAKNISVTPLHQGSTSPSTDDFEPKGNLTFLANWQFNLMSSDLSSLYSSFLGKSINANIENYKFAHNANRTQSQLSDGEAILGGLEAALEAVMDDILLGYAGAQLMVANVSSDVEVHLLTRSVKFGQTSWIAAAFAFNILLLMWTSAEAVRTSGWKTLTKFDFTDPAQLVLGTARATRYTRDNDHLESYSVKDNQAGGVKYGKIRVSQHGQCLVISDCEF</sequence>
<keyword evidence="2" id="KW-1185">Reference proteome</keyword>
<proteinExistence type="predicted"/>
<comment type="caution">
    <text evidence="1">The sequence shown here is derived from an EMBL/GenBank/DDBJ whole genome shotgun (WGS) entry which is preliminary data.</text>
</comment>
<dbReference type="EMBL" id="JAFIMR010000016">
    <property type="protein sequence ID" value="KAI1868770.1"/>
    <property type="molecule type" value="Genomic_DNA"/>
</dbReference>
<accession>A0A9P9WKU3</accession>